<dbReference type="AlphaFoldDB" id="A0A0W8FMI9"/>
<dbReference type="EMBL" id="LNQE01000989">
    <property type="protein sequence ID" value="KUG22076.1"/>
    <property type="molecule type" value="Genomic_DNA"/>
</dbReference>
<accession>A0A0W8FMI9</accession>
<name>A0A0W8FMI9_9ZZZZ</name>
<evidence type="ECO:0000313" key="1">
    <source>
        <dbReference type="EMBL" id="KUG22076.1"/>
    </source>
</evidence>
<reference evidence="1" key="1">
    <citation type="journal article" date="2015" name="Proc. Natl. Acad. Sci. U.S.A.">
        <title>Networks of energetic and metabolic interactions define dynamics in microbial communities.</title>
        <authorList>
            <person name="Embree M."/>
            <person name="Liu J.K."/>
            <person name="Al-Bassam M.M."/>
            <person name="Zengler K."/>
        </authorList>
    </citation>
    <scope>NUCLEOTIDE SEQUENCE</scope>
</reference>
<protein>
    <submittedName>
        <fullName evidence="1">Uncharacterized protein</fullName>
    </submittedName>
</protein>
<comment type="caution">
    <text evidence="1">The sequence shown here is derived from an EMBL/GenBank/DDBJ whole genome shotgun (WGS) entry which is preliminary data.</text>
</comment>
<gene>
    <name evidence="1" type="ORF">ASZ90_008150</name>
</gene>
<organism evidence="1">
    <name type="scientific">hydrocarbon metagenome</name>
    <dbReference type="NCBI Taxonomy" id="938273"/>
    <lineage>
        <taxon>unclassified sequences</taxon>
        <taxon>metagenomes</taxon>
        <taxon>ecological metagenomes</taxon>
    </lineage>
</organism>
<proteinExistence type="predicted"/>
<sequence length="38" mass="4339">MVKNFSLQEMIQIRNAQSHCLLPDIHELSGEELNGNTK</sequence>